<sequence>MRTLKCISGEFGARMAGVLAVGLDPSVVTEARPLTASEVGRAIVVEPSQWAREIWRHSVGKNLESFFRANTHRPKQLIKFFKNKMPGVLEDVPEFPFMTRRQLEDYEQRRSNRAAVQMLHSGEGQSRTGDGVSTVHWLWRAFDAVSGSNERLFCGAPFKEDASPLYPERLDGTGRIGRSPPALVLWAYHDGRVGNMSPEQSIQNLALLARWHPAAAFRYAMYNLEREAPLKRRAPDLSVDFDSIWQVTRLWLPGGPVRNVDDMLGSMAYEVTMFLQSIKDQFVDPKRDLPVFYRSIQNLKHTLAGKHYGKLESRYREAYINCRDRMIATYFPDGTAATEPSAAQREGYPVGSRRKIIDADHYRQSLELRQWAWMEEVLVRTLFDKLVFLHATNTDQDRNAVALTLRGPEPFPLTLSQDQLRSSYDDALSDVVERVAIEQAHDYACRVCCAAISAVAYSRDAVLDAPAEDGMNVAAKC</sequence>
<dbReference type="EMBL" id="AFNH02000899">
    <property type="protein sequence ID" value="EZG54457.1"/>
    <property type="molecule type" value="Genomic_DNA"/>
</dbReference>
<dbReference type="RefSeq" id="XP_011131844.1">
    <property type="nucleotide sequence ID" value="XM_011133542.1"/>
</dbReference>
<evidence type="ECO:0000313" key="2">
    <source>
        <dbReference type="Proteomes" id="UP000019763"/>
    </source>
</evidence>
<dbReference type="GeneID" id="22914265"/>
<gene>
    <name evidence="1" type="ORF">GNI_120720</name>
</gene>
<dbReference type="VEuPathDB" id="CryptoDB:GNI_120720"/>
<proteinExistence type="predicted"/>
<evidence type="ECO:0000313" key="1">
    <source>
        <dbReference type="EMBL" id="EZG54457.1"/>
    </source>
</evidence>
<name>A0A023B2G4_GRENI</name>
<dbReference type="AlphaFoldDB" id="A0A023B2G4"/>
<keyword evidence="2" id="KW-1185">Reference proteome</keyword>
<reference evidence="1" key="1">
    <citation type="submission" date="2013-12" db="EMBL/GenBank/DDBJ databases">
        <authorList>
            <person name="Omoto C.K."/>
            <person name="Sibley D."/>
            <person name="Venepally P."/>
            <person name="Hadjithomas M."/>
            <person name="Karamycheva S."/>
            <person name="Brunk B."/>
            <person name="Roos D."/>
            <person name="Caler E."/>
            <person name="Lorenzi H."/>
        </authorList>
    </citation>
    <scope>NUCLEOTIDE SEQUENCE</scope>
</reference>
<comment type="caution">
    <text evidence="1">The sequence shown here is derived from an EMBL/GenBank/DDBJ whole genome shotgun (WGS) entry which is preliminary data.</text>
</comment>
<accession>A0A023B2G4</accession>
<organism evidence="1 2">
    <name type="scientific">Gregarina niphandrodes</name>
    <name type="common">Septate eugregarine</name>
    <dbReference type="NCBI Taxonomy" id="110365"/>
    <lineage>
        <taxon>Eukaryota</taxon>
        <taxon>Sar</taxon>
        <taxon>Alveolata</taxon>
        <taxon>Apicomplexa</taxon>
        <taxon>Conoidasida</taxon>
        <taxon>Gregarinasina</taxon>
        <taxon>Eugregarinorida</taxon>
        <taxon>Gregarinidae</taxon>
        <taxon>Gregarina</taxon>
    </lineage>
</organism>
<protein>
    <submittedName>
        <fullName evidence="1">Uncharacterized protein</fullName>
    </submittedName>
</protein>
<dbReference type="Proteomes" id="UP000019763">
    <property type="component" value="Unassembled WGS sequence"/>
</dbReference>